<accession>A0ABP7C041</accession>
<dbReference type="PANTHER" id="PTHR12128:SF19">
    <property type="entry name" value="5-DEHYDRO-4-DEOXYGLUCARATE DEHYDRATASE 2-RELATED"/>
    <property type="match status" value="1"/>
</dbReference>
<dbReference type="PANTHER" id="PTHR12128">
    <property type="entry name" value="DIHYDRODIPICOLINATE SYNTHASE"/>
    <property type="match status" value="1"/>
</dbReference>
<name>A0ABP7C041_9MICC</name>
<comment type="caution">
    <text evidence="3">The sequence shown here is derived from an EMBL/GenBank/DDBJ whole genome shotgun (WGS) entry which is preliminary data.</text>
</comment>
<dbReference type="CDD" id="cd00408">
    <property type="entry name" value="DHDPS-like"/>
    <property type="match status" value="1"/>
</dbReference>
<dbReference type="PIRSF" id="PIRSF001365">
    <property type="entry name" value="DHDPS"/>
    <property type="match status" value="1"/>
</dbReference>
<organism evidence="3 4">
    <name type="scientific">Arthrobacter ginkgonis</name>
    <dbReference type="NCBI Taxonomy" id="1630594"/>
    <lineage>
        <taxon>Bacteria</taxon>
        <taxon>Bacillati</taxon>
        <taxon>Actinomycetota</taxon>
        <taxon>Actinomycetes</taxon>
        <taxon>Micrococcales</taxon>
        <taxon>Micrococcaceae</taxon>
        <taxon>Arthrobacter</taxon>
    </lineage>
</organism>
<evidence type="ECO:0000256" key="1">
    <source>
        <dbReference type="ARBA" id="ARBA00023239"/>
    </source>
</evidence>
<evidence type="ECO:0000256" key="2">
    <source>
        <dbReference type="PIRNR" id="PIRNR001365"/>
    </source>
</evidence>
<dbReference type="EMBL" id="BAABEO010000008">
    <property type="protein sequence ID" value="GAA3675196.1"/>
    <property type="molecule type" value="Genomic_DNA"/>
</dbReference>
<dbReference type="InterPro" id="IPR002220">
    <property type="entry name" value="DapA-like"/>
</dbReference>
<gene>
    <name evidence="3" type="ORF">GCM10023081_12030</name>
</gene>
<dbReference type="Gene3D" id="3.20.20.70">
    <property type="entry name" value="Aldolase class I"/>
    <property type="match status" value="1"/>
</dbReference>
<sequence length="308" mass="32814">MFEQLREHLAGVVAIAVTPFDGAGRIDEGPFVRIVERMVDAGIRVVTPNGNTSEYYSLTDAERARCLDLAVGAVGGRATILAGVGGSVASAVEAAIQAREAGADAIMVHQPAHPFVSNAGWLEYHREIARAVPELGVVLYLRNARITGATIADLARSAPNLVGVKYAVADPVRFGTVLRECPDTELVWIAGLAELSAPGYWALGASGFTSGFANVDPGLSLRMLDALRRGDTRAAMQVWDLIRPFEELRALNESENNVSVVKEALAQLGLCAADVRPPISALGSRDKELVTAMMDLWSPEAVRQRATA</sequence>
<protein>
    <submittedName>
        <fullName evidence="3">Dihydrodipicolinate synthase family protein</fullName>
    </submittedName>
</protein>
<comment type="similarity">
    <text evidence="2">Belongs to the DapA family.</text>
</comment>
<keyword evidence="4" id="KW-1185">Reference proteome</keyword>
<proteinExistence type="inferred from homology"/>
<keyword evidence="1 2" id="KW-0456">Lyase</keyword>
<dbReference type="SMART" id="SM01130">
    <property type="entry name" value="DHDPS"/>
    <property type="match status" value="1"/>
</dbReference>
<reference evidence="4" key="1">
    <citation type="journal article" date="2019" name="Int. J. Syst. Evol. Microbiol.">
        <title>The Global Catalogue of Microorganisms (GCM) 10K type strain sequencing project: providing services to taxonomists for standard genome sequencing and annotation.</title>
        <authorList>
            <consortium name="The Broad Institute Genomics Platform"/>
            <consortium name="The Broad Institute Genome Sequencing Center for Infectious Disease"/>
            <person name="Wu L."/>
            <person name="Ma J."/>
        </authorList>
    </citation>
    <scope>NUCLEOTIDE SEQUENCE [LARGE SCALE GENOMIC DNA]</scope>
    <source>
        <strain evidence="4">JCM 30742</strain>
    </source>
</reference>
<dbReference type="InterPro" id="IPR013785">
    <property type="entry name" value="Aldolase_TIM"/>
</dbReference>
<evidence type="ECO:0000313" key="3">
    <source>
        <dbReference type="EMBL" id="GAA3675196.1"/>
    </source>
</evidence>
<evidence type="ECO:0000313" key="4">
    <source>
        <dbReference type="Proteomes" id="UP001500752"/>
    </source>
</evidence>
<dbReference type="SUPFAM" id="SSF51569">
    <property type="entry name" value="Aldolase"/>
    <property type="match status" value="1"/>
</dbReference>
<dbReference type="Pfam" id="PF00701">
    <property type="entry name" value="DHDPS"/>
    <property type="match status" value="1"/>
</dbReference>
<dbReference type="RefSeq" id="WP_345149220.1">
    <property type="nucleotide sequence ID" value="NZ_BAABEO010000008.1"/>
</dbReference>
<dbReference type="Proteomes" id="UP001500752">
    <property type="component" value="Unassembled WGS sequence"/>
</dbReference>